<accession>A0ABM4B5F4</accession>
<sequence length="611" mass="68796">MFGYVIFLLVFAAYLKHAQLGFSTVPPDTVYAFNNTYVLLDWKIASNDLKNLQFANLNWKHSKNGRMAALQLVLDGELTVDVSSEFVGRVLFNGEKKVSEFNINSSVIMFGPLNLQDEGNIICEVTLNNTFFYSNATNLIILVEPRFINVNNITAIVNEVAYISCTITSKPQASVTWFVNDTLINSNNRYSMEKTQKNSLNTEYRLVIKNVSVFDAGLYTCSASIKYAKSNQSLELIINYPAYITYLPQQFQAATDETVELVCVAGGFPRPIVSWYKNNSLLISDDLYKTSQNFLHYKYDIVTVATLHINRVKISNFDTYICQVQNYLSGFVNGSTQLVARRSLSFLTQPSSEENVYLGSSITLNCTVQGYPKPSVNWLTYNNNRTTISSPKVLVETQDNIILEILLTINSITFDDNGTYTCVTSSSDVIKTTNTTLNVKSIKPSIPSPASFQAPASWHKEWYIVIWVFIPIVCVLFFILAVLLARRRRNNKAVVVVPVNRSVPDPPVRSMATQRDIYLPEANQLPAVNFGYTPDVDVQEIEVEFNEDSSVYLESVEYNPDAGNAFYNHYDQAGPPPKNKNEVQGDQLNAGYAVIDDKVKLFDHKSKFNLI</sequence>
<evidence type="ECO:0000256" key="2">
    <source>
        <dbReference type="ARBA" id="ARBA00022737"/>
    </source>
</evidence>
<evidence type="ECO:0000256" key="5">
    <source>
        <dbReference type="SAM" id="Phobius"/>
    </source>
</evidence>
<keyword evidence="1 6" id="KW-0732">Signal</keyword>
<dbReference type="InterPro" id="IPR003599">
    <property type="entry name" value="Ig_sub"/>
</dbReference>
<evidence type="ECO:0000313" key="8">
    <source>
        <dbReference type="Proteomes" id="UP001652625"/>
    </source>
</evidence>
<dbReference type="InterPro" id="IPR013783">
    <property type="entry name" value="Ig-like_fold"/>
</dbReference>
<keyword evidence="4" id="KW-0393">Immunoglobulin domain</keyword>
<keyword evidence="3" id="KW-1015">Disulfide bond</keyword>
<name>A0ABM4B5F4_HYDVU</name>
<feature type="domain" description="Ig-like" evidence="7">
    <location>
        <begin position="241"/>
        <end position="339"/>
    </location>
</feature>
<dbReference type="PANTHER" id="PTHR12231">
    <property type="entry name" value="CTX-RELATED TYPE I TRANSMEMBRANE PROTEIN"/>
    <property type="match status" value="1"/>
</dbReference>
<dbReference type="GeneID" id="100199290"/>
<keyword evidence="5" id="KW-0812">Transmembrane</keyword>
<dbReference type="InterPro" id="IPR036179">
    <property type="entry name" value="Ig-like_dom_sf"/>
</dbReference>
<dbReference type="RefSeq" id="XP_065644077.1">
    <property type="nucleotide sequence ID" value="XM_065788005.1"/>
</dbReference>
<dbReference type="Proteomes" id="UP001652625">
    <property type="component" value="Chromosome 01"/>
</dbReference>
<protein>
    <submittedName>
        <fullName evidence="9">Immunoglobulin superfamily member 10 isoform X10</fullName>
    </submittedName>
</protein>
<dbReference type="Pfam" id="PF07679">
    <property type="entry name" value="I-set"/>
    <property type="match status" value="1"/>
</dbReference>
<dbReference type="InterPro" id="IPR051170">
    <property type="entry name" value="Neural/epithelial_adhesion"/>
</dbReference>
<feature type="transmembrane region" description="Helical" evidence="5">
    <location>
        <begin position="462"/>
        <end position="485"/>
    </location>
</feature>
<keyword evidence="5" id="KW-0472">Membrane</keyword>
<evidence type="ECO:0000256" key="1">
    <source>
        <dbReference type="ARBA" id="ARBA00022729"/>
    </source>
</evidence>
<dbReference type="InterPro" id="IPR013098">
    <property type="entry name" value="Ig_I-set"/>
</dbReference>
<feature type="signal peptide" evidence="6">
    <location>
        <begin position="1"/>
        <end position="18"/>
    </location>
</feature>
<dbReference type="PANTHER" id="PTHR12231:SF253">
    <property type="entry name" value="DPR-INTERACTING PROTEIN ETA, ISOFORM B-RELATED"/>
    <property type="match status" value="1"/>
</dbReference>
<reference evidence="8" key="1">
    <citation type="submission" date="2025-05" db="UniProtKB">
        <authorList>
            <consortium name="RefSeq"/>
        </authorList>
    </citation>
    <scope>NUCLEOTIDE SEQUENCE [LARGE SCALE GENOMIC DNA]</scope>
</reference>
<keyword evidence="8" id="KW-1185">Reference proteome</keyword>
<feature type="chain" id="PRO_5045669308" evidence="6">
    <location>
        <begin position="19"/>
        <end position="611"/>
    </location>
</feature>
<dbReference type="SMART" id="SM00409">
    <property type="entry name" value="IG"/>
    <property type="match status" value="4"/>
</dbReference>
<evidence type="ECO:0000313" key="9">
    <source>
        <dbReference type="RefSeq" id="XP_065644077.1"/>
    </source>
</evidence>
<keyword evidence="2" id="KW-0677">Repeat</keyword>
<dbReference type="CDD" id="cd00096">
    <property type="entry name" value="Ig"/>
    <property type="match status" value="2"/>
</dbReference>
<dbReference type="SMART" id="SM00408">
    <property type="entry name" value="IGc2"/>
    <property type="match status" value="3"/>
</dbReference>
<feature type="domain" description="Ig-like" evidence="7">
    <location>
        <begin position="145"/>
        <end position="239"/>
    </location>
</feature>
<evidence type="ECO:0000256" key="6">
    <source>
        <dbReference type="SAM" id="SignalP"/>
    </source>
</evidence>
<proteinExistence type="predicted"/>
<keyword evidence="5" id="KW-1133">Transmembrane helix</keyword>
<dbReference type="Gene3D" id="2.60.40.10">
    <property type="entry name" value="Immunoglobulins"/>
    <property type="match status" value="3"/>
</dbReference>
<reference evidence="9" key="2">
    <citation type="submission" date="2025-08" db="UniProtKB">
        <authorList>
            <consortium name="RefSeq"/>
        </authorList>
    </citation>
    <scope>IDENTIFICATION</scope>
</reference>
<dbReference type="Pfam" id="PF13927">
    <property type="entry name" value="Ig_3"/>
    <property type="match status" value="2"/>
</dbReference>
<evidence type="ECO:0000256" key="4">
    <source>
        <dbReference type="ARBA" id="ARBA00023319"/>
    </source>
</evidence>
<dbReference type="InterPro" id="IPR007110">
    <property type="entry name" value="Ig-like_dom"/>
</dbReference>
<organism evidence="8 9">
    <name type="scientific">Hydra vulgaris</name>
    <name type="common">Hydra</name>
    <name type="synonym">Hydra attenuata</name>
    <dbReference type="NCBI Taxonomy" id="6087"/>
    <lineage>
        <taxon>Eukaryota</taxon>
        <taxon>Metazoa</taxon>
        <taxon>Cnidaria</taxon>
        <taxon>Hydrozoa</taxon>
        <taxon>Hydroidolina</taxon>
        <taxon>Anthoathecata</taxon>
        <taxon>Aplanulata</taxon>
        <taxon>Hydridae</taxon>
        <taxon>Hydra</taxon>
    </lineage>
</organism>
<dbReference type="InterPro" id="IPR003598">
    <property type="entry name" value="Ig_sub2"/>
</dbReference>
<evidence type="ECO:0000256" key="3">
    <source>
        <dbReference type="ARBA" id="ARBA00023157"/>
    </source>
</evidence>
<gene>
    <name evidence="9" type="primary">LOC100199290</name>
</gene>
<feature type="domain" description="Ig-like" evidence="7">
    <location>
        <begin position="344"/>
        <end position="438"/>
    </location>
</feature>
<dbReference type="PROSITE" id="PS50835">
    <property type="entry name" value="IG_LIKE"/>
    <property type="match status" value="3"/>
</dbReference>
<evidence type="ECO:0000259" key="7">
    <source>
        <dbReference type="PROSITE" id="PS50835"/>
    </source>
</evidence>
<dbReference type="SUPFAM" id="SSF48726">
    <property type="entry name" value="Immunoglobulin"/>
    <property type="match status" value="3"/>
</dbReference>